<evidence type="ECO:0008006" key="3">
    <source>
        <dbReference type="Google" id="ProtNLM"/>
    </source>
</evidence>
<dbReference type="InterPro" id="IPR010985">
    <property type="entry name" value="Ribbon_hlx_hlx"/>
</dbReference>
<gene>
    <name evidence="1" type="ORF">GCM10011395_25520</name>
</gene>
<evidence type="ECO:0000313" key="2">
    <source>
        <dbReference type="Proteomes" id="UP000618591"/>
    </source>
</evidence>
<name>A0ABQ1H1S5_9SPHN</name>
<keyword evidence="2" id="KW-1185">Reference proteome</keyword>
<sequence length="85" mass="9775">MRKTAVITARVESDIAEGLSRLATQYDRSRAWLVAKAVTKYVEDESAFLASLKEGEDAIDRGDYLTQEEMVAEVERWRQNRKRPV</sequence>
<proteinExistence type="predicted"/>
<dbReference type="Proteomes" id="UP000618591">
    <property type="component" value="Unassembled WGS sequence"/>
</dbReference>
<reference evidence="2" key="1">
    <citation type="journal article" date="2019" name="Int. J. Syst. Evol. Microbiol.">
        <title>The Global Catalogue of Microorganisms (GCM) 10K type strain sequencing project: providing services to taxonomists for standard genome sequencing and annotation.</title>
        <authorList>
            <consortium name="The Broad Institute Genomics Platform"/>
            <consortium name="The Broad Institute Genome Sequencing Center for Infectious Disease"/>
            <person name="Wu L."/>
            <person name="Ma J."/>
        </authorList>
    </citation>
    <scope>NUCLEOTIDE SEQUENCE [LARGE SCALE GENOMIC DNA]</scope>
    <source>
        <strain evidence="2">CGMCC 1.10106</strain>
    </source>
</reference>
<comment type="caution">
    <text evidence="1">The sequence shown here is derived from an EMBL/GenBank/DDBJ whole genome shotgun (WGS) entry which is preliminary data.</text>
</comment>
<evidence type="ECO:0000313" key="1">
    <source>
        <dbReference type="EMBL" id="GGA54020.1"/>
    </source>
</evidence>
<dbReference type="InterPro" id="IPR052991">
    <property type="entry name" value="Non-func_TypeII_TA_Antitoxin"/>
</dbReference>
<dbReference type="PANTHER" id="PTHR40688:SF2">
    <property type="entry name" value="RIBBON-HELIX-HELIX PROTEIN COPG DOMAIN-CONTAINING PROTEIN"/>
    <property type="match status" value="1"/>
</dbReference>
<accession>A0ABQ1H1S5</accession>
<dbReference type="PANTHER" id="PTHR40688">
    <property type="match status" value="1"/>
</dbReference>
<protein>
    <recommendedName>
        <fullName evidence="3">CopG family transcriptional regulator</fullName>
    </recommendedName>
</protein>
<dbReference type="EMBL" id="BMDW01000016">
    <property type="protein sequence ID" value="GGA54020.1"/>
    <property type="molecule type" value="Genomic_DNA"/>
</dbReference>
<dbReference type="SUPFAM" id="SSF47598">
    <property type="entry name" value="Ribbon-helix-helix"/>
    <property type="match status" value="1"/>
</dbReference>
<organism evidence="1 2">
    <name type="scientific">Sphingomonas psychrolutea</name>
    <dbReference type="NCBI Taxonomy" id="1259676"/>
    <lineage>
        <taxon>Bacteria</taxon>
        <taxon>Pseudomonadati</taxon>
        <taxon>Pseudomonadota</taxon>
        <taxon>Alphaproteobacteria</taxon>
        <taxon>Sphingomonadales</taxon>
        <taxon>Sphingomonadaceae</taxon>
        <taxon>Sphingomonas</taxon>
    </lineage>
</organism>